<keyword evidence="1" id="KW-0813">Transport</keyword>
<proteinExistence type="predicted"/>
<gene>
    <name evidence="5" type="primary">fbpC</name>
    <name evidence="5" type="ORF">SPIRO4BDMA_50315</name>
</gene>
<dbReference type="PANTHER" id="PTHR42781:SF4">
    <property type="entry name" value="SPERMIDINE_PUTRESCINE IMPORT ATP-BINDING PROTEIN POTA"/>
    <property type="match status" value="1"/>
</dbReference>
<dbReference type="Pfam" id="PF00005">
    <property type="entry name" value="ABC_tran"/>
    <property type="match status" value="1"/>
</dbReference>
<dbReference type="EMBL" id="FWDO01000005">
    <property type="protein sequence ID" value="SLM18800.1"/>
    <property type="molecule type" value="Genomic_DNA"/>
</dbReference>
<dbReference type="GO" id="GO:0015697">
    <property type="term" value="P:quaternary ammonium group transport"/>
    <property type="evidence" value="ECO:0007669"/>
    <property type="project" value="UniProtKB-ARBA"/>
</dbReference>
<keyword evidence="2" id="KW-0547">Nucleotide-binding</keyword>
<dbReference type="GO" id="GO:0005524">
    <property type="term" value="F:ATP binding"/>
    <property type="evidence" value="ECO:0007669"/>
    <property type="project" value="UniProtKB-KW"/>
</dbReference>
<reference evidence="5" key="1">
    <citation type="submission" date="2017-02" db="EMBL/GenBank/DDBJ databases">
        <authorList>
            <person name="Regsiter A."/>
            <person name="William W."/>
        </authorList>
    </citation>
    <scope>NUCLEOTIDE SEQUENCE</scope>
    <source>
        <strain evidence="5">BdmA 4</strain>
    </source>
</reference>
<sequence>MKNYERSDDAQAVSVTIENVVKKFGSFQALGGVDLSIRSGEFFTLLGPSGCGKTTLLRCTAGFERPTSGRILFNDADMTHIPPWEKNIGFVFQNYALWPNKSVYANIAYGLEIRKKNTSFIREKVEWALDLLGLPGIGEKMPEQLSGGQQQRVAIARALVIDPAILLLDEPLSNLDAKLRISLRFQIREIQKKLKITAIYVTHDQEEALEISDRIAVMNAGSVLQVGTPEDIYERPSQRFVADFVGKANLVPGSREGDVFVCSDRFKLRLSPEDHERMAESQDAEIMFRPEALREIDGRGHADIEGRIIDFLYHGNLRRYMVDAGCDAPVVYETNIPHTVGDPLRLAITQYRLYA</sequence>
<dbReference type="GO" id="GO:0016887">
    <property type="term" value="F:ATP hydrolysis activity"/>
    <property type="evidence" value="ECO:0007669"/>
    <property type="project" value="InterPro"/>
</dbReference>
<feature type="domain" description="ABC transporter" evidence="4">
    <location>
        <begin position="15"/>
        <end position="245"/>
    </location>
</feature>
<dbReference type="Gene3D" id="2.40.50.100">
    <property type="match status" value="1"/>
</dbReference>
<dbReference type="SMART" id="SM00382">
    <property type="entry name" value="AAA"/>
    <property type="match status" value="1"/>
</dbReference>
<keyword evidence="5" id="KW-0378">Hydrolase</keyword>
<dbReference type="AlphaFoldDB" id="A0A3P3XRC2"/>
<dbReference type="InterPro" id="IPR008995">
    <property type="entry name" value="Mo/tungstate-bd_C_term_dom"/>
</dbReference>
<dbReference type="InterPro" id="IPR003593">
    <property type="entry name" value="AAA+_ATPase"/>
</dbReference>
<dbReference type="SUPFAM" id="SSF50331">
    <property type="entry name" value="MOP-like"/>
    <property type="match status" value="1"/>
</dbReference>
<keyword evidence="3 5" id="KW-0067">ATP-binding</keyword>
<dbReference type="SUPFAM" id="SSF52540">
    <property type="entry name" value="P-loop containing nucleoside triphosphate hydrolases"/>
    <property type="match status" value="1"/>
</dbReference>
<dbReference type="PROSITE" id="PS00211">
    <property type="entry name" value="ABC_TRANSPORTER_1"/>
    <property type="match status" value="1"/>
</dbReference>
<dbReference type="EC" id="3.6.3.30" evidence="5"/>
<dbReference type="Gene3D" id="3.40.50.300">
    <property type="entry name" value="P-loop containing nucleotide triphosphate hydrolases"/>
    <property type="match status" value="1"/>
</dbReference>
<dbReference type="InterPro" id="IPR027417">
    <property type="entry name" value="P-loop_NTPase"/>
</dbReference>
<dbReference type="PANTHER" id="PTHR42781">
    <property type="entry name" value="SPERMIDINE/PUTRESCINE IMPORT ATP-BINDING PROTEIN POTA"/>
    <property type="match status" value="1"/>
</dbReference>
<evidence type="ECO:0000259" key="4">
    <source>
        <dbReference type="PROSITE" id="PS50893"/>
    </source>
</evidence>
<dbReference type="PROSITE" id="PS50893">
    <property type="entry name" value="ABC_TRANSPORTER_2"/>
    <property type="match status" value="1"/>
</dbReference>
<evidence type="ECO:0000256" key="2">
    <source>
        <dbReference type="ARBA" id="ARBA00022741"/>
    </source>
</evidence>
<dbReference type="FunFam" id="3.40.50.300:FF:000425">
    <property type="entry name" value="Probable ABC transporter, ATP-binding subunit"/>
    <property type="match status" value="1"/>
</dbReference>
<accession>A0A3P3XRC2</accession>
<dbReference type="InterPro" id="IPR017871">
    <property type="entry name" value="ABC_transporter-like_CS"/>
</dbReference>
<organism evidence="5">
    <name type="scientific">uncultured spirochete</name>
    <dbReference type="NCBI Taxonomy" id="156406"/>
    <lineage>
        <taxon>Bacteria</taxon>
        <taxon>Pseudomonadati</taxon>
        <taxon>Spirochaetota</taxon>
        <taxon>Spirochaetia</taxon>
        <taxon>Spirochaetales</taxon>
        <taxon>environmental samples</taxon>
    </lineage>
</organism>
<evidence type="ECO:0000256" key="1">
    <source>
        <dbReference type="ARBA" id="ARBA00022448"/>
    </source>
</evidence>
<name>A0A3P3XRC2_9SPIR</name>
<dbReference type="InterPro" id="IPR003439">
    <property type="entry name" value="ABC_transporter-like_ATP-bd"/>
</dbReference>
<protein>
    <submittedName>
        <fullName evidence="5">Fe(3+) ions import ATP-binding protein FbpC</fullName>
        <ecNumber evidence="5">3.6.3.30</ecNumber>
    </submittedName>
</protein>
<dbReference type="InterPro" id="IPR050093">
    <property type="entry name" value="ABC_SmlMolc_Importer"/>
</dbReference>
<evidence type="ECO:0000256" key="3">
    <source>
        <dbReference type="ARBA" id="ARBA00022840"/>
    </source>
</evidence>
<evidence type="ECO:0000313" key="5">
    <source>
        <dbReference type="EMBL" id="SLM18800.1"/>
    </source>
</evidence>